<dbReference type="InterPro" id="IPR027417">
    <property type="entry name" value="P-loop_NTPase"/>
</dbReference>
<proteinExistence type="inferred from homology"/>
<feature type="domain" description="AAA+ ATPase" evidence="4">
    <location>
        <begin position="216"/>
        <end position="399"/>
    </location>
</feature>
<evidence type="ECO:0000256" key="1">
    <source>
        <dbReference type="ARBA" id="ARBA00006354"/>
    </source>
</evidence>
<dbReference type="InterPro" id="IPR000523">
    <property type="entry name" value="Mg_chelatse_chII-like_cat_dom"/>
</dbReference>
<dbReference type="NCBIfam" id="TIGR00368">
    <property type="entry name" value="YifB family Mg chelatase-like AAA ATPase"/>
    <property type="match status" value="1"/>
</dbReference>
<gene>
    <name evidence="5" type="ORF">SY85_21190</name>
</gene>
<dbReference type="InterPro" id="IPR004482">
    <property type="entry name" value="Mg_chelat-rel"/>
</dbReference>
<evidence type="ECO:0000313" key="6">
    <source>
        <dbReference type="Proteomes" id="UP000077177"/>
    </source>
</evidence>
<dbReference type="PANTHER" id="PTHR32039:SF7">
    <property type="entry name" value="COMPETENCE PROTEIN COMM"/>
    <property type="match status" value="1"/>
</dbReference>
<dbReference type="SUPFAM" id="SSF52540">
    <property type="entry name" value="P-loop containing nucleoside triphosphate hydrolases"/>
    <property type="match status" value="1"/>
</dbReference>
<dbReference type="PRINTS" id="PR01657">
    <property type="entry name" value="MCMFAMILY"/>
</dbReference>
<dbReference type="AlphaFoldDB" id="A0A172TZX5"/>
<reference evidence="5 6" key="2">
    <citation type="journal article" date="2016" name="Int. J. Syst. Evol. Microbiol.">
        <title>Flavisolibacter tropicus sp. nov., isolated from tropical soil.</title>
        <authorList>
            <person name="Lee J.J."/>
            <person name="Kang M.S."/>
            <person name="Kim G.S."/>
            <person name="Lee C.S."/>
            <person name="Lim S."/>
            <person name="Lee J."/>
            <person name="Roh S.H."/>
            <person name="Kang H."/>
            <person name="Ha J.M."/>
            <person name="Bae S."/>
            <person name="Jung H.Y."/>
            <person name="Kim M.K."/>
        </authorList>
    </citation>
    <scope>NUCLEOTIDE SEQUENCE [LARGE SCALE GENOMIC DNA]</scope>
    <source>
        <strain evidence="5 6">LCS9</strain>
    </source>
</reference>
<dbReference type="InterPro" id="IPR001208">
    <property type="entry name" value="MCM_dom"/>
</dbReference>
<keyword evidence="6" id="KW-1185">Reference proteome</keyword>
<dbReference type="Pfam" id="PF01078">
    <property type="entry name" value="Mg_chelatase"/>
    <property type="match status" value="1"/>
</dbReference>
<accession>A0A172TZX5</accession>
<keyword evidence="2" id="KW-0547">Nucleotide-binding</keyword>
<dbReference type="GO" id="GO:0005524">
    <property type="term" value="F:ATP binding"/>
    <property type="evidence" value="ECO:0007669"/>
    <property type="project" value="UniProtKB-KW"/>
</dbReference>
<dbReference type="KEGG" id="fla:SY85_21190"/>
<keyword evidence="3" id="KW-0067">ATP-binding</keyword>
<dbReference type="Proteomes" id="UP000077177">
    <property type="component" value="Chromosome"/>
</dbReference>
<organism evidence="5 6">
    <name type="scientific">Flavisolibacter tropicus</name>
    <dbReference type="NCBI Taxonomy" id="1492898"/>
    <lineage>
        <taxon>Bacteria</taxon>
        <taxon>Pseudomonadati</taxon>
        <taxon>Bacteroidota</taxon>
        <taxon>Chitinophagia</taxon>
        <taxon>Chitinophagales</taxon>
        <taxon>Chitinophagaceae</taxon>
        <taxon>Flavisolibacter</taxon>
    </lineage>
</organism>
<dbReference type="GO" id="GO:0003677">
    <property type="term" value="F:DNA binding"/>
    <property type="evidence" value="ECO:0007669"/>
    <property type="project" value="InterPro"/>
</dbReference>
<dbReference type="InterPro" id="IPR020568">
    <property type="entry name" value="Ribosomal_Su5_D2-typ_SF"/>
</dbReference>
<evidence type="ECO:0000259" key="4">
    <source>
        <dbReference type="SMART" id="SM00382"/>
    </source>
</evidence>
<evidence type="ECO:0000256" key="3">
    <source>
        <dbReference type="ARBA" id="ARBA00022840"/>
    </source>
</evidence>
<dbReference type="OrthoDB" id="9813147at2"/>
<comment type="similarity">
    <text evidence="1">Belongs to the Mg-chelatase subunits D/I family. ComM subfamily.</text>
</comment>
<evidence type="ECO:0000256" key="2">
    <source>
        <dbReference type="ARBA" id="ARBA00022741"/>
    </source>
</evidence>
<protein>
    <submittedName>
        <fullName evidence="5">Magnesium chelatase</fullName>
    </submittedName>
</protein>
<dbReference type="InterPro" id="IPR014721">
    <property type="entry name" value="Ribsml_uS5_D2-typ_fold_subgr"/>
</dbReference>
<dbReference type="STRING" id="1492898.SY85_21190"/>
<dbReference type="InterPro" id="IPR003593">
    <property type="entry name" value="AAA+_ATPase"/>
</dbReference>
<dbReference type="PATRIC" id="fig|1492898.3.peg.4597"/>
<dbReference type="RefSeq" id="WP_066407400.1">
    <property type="nucleotide sequence ID" value="NZ_CP011390.1"/>
</dbReference>
<dbReference type="Pfam" id="PF13335">
    <property type="entry name" value="Mg_chelatase_C"/>
    <property type="match status" value="1"/>
</dbReference>
<dbReference type="InterPro" id="IPR025158">
    <property type="entry name" value="Mg_chelat-rel_C"/>
</dbReference>
<dbReference type="Gene3D" id="3.40.50.300">
    <property type="entry name" value="P-loop containing nucleotide triphosphate hydrolases"/>
    <property type="match status" value="1"/>
</dbReference>
<name>A0A172TZX5_9BACT</name>
<dbReference type="SMART" id="SM00382">
    <property type="entry name" value="AAA"/>
    <property type="match status" value="1"/>
</dbReference>
<dbReference type="SUPFAM" id="SSF54211">
    <property type="entry name" value="Ribosomal protein S5 domain 2-like"/>
    <property type="match status" value="1"/>
</dbReference>
<dbReference type="InterPro" id="IPR045006">
    <property type="entry name" value="CHLI-like"/>
</dbReference>
<evidence type="ECO:0000313" key="5">
    <source>
        <dbReference type="EMBL" id="ANE52620.1"/>
    </source>
</evidence>
<sequence length="515" mass="56794">MLVKTYGSAVYGVEAISITIEVNWMATGTEYMIVGLPDNAVKESMQRVESTFKTNGYTMPRTRIVINMAPADIKKSGTAFDLPIAIGVLAASEQIRNIEALDKYVIMGELSLDGSVRPIKGALPIAIQARKEGFKGLFVPEVNAREAGMVNNLDVYGVNHIKDIISFFENGEQGLYPIKIDTREEFFHSQYDFEIDFADVKGQENIKRALEIAAAGGHNAILIGPPGAGKTMLAKRLPTILPPLTLHEALETTKIHSVAGKLPENSTLVSRRPFRSPHHTISDVALVGGGGTPQPGEISLAHNGVLFLDELPEFKRTVLEVMRQPMEERRVTISRAKVAVDFPASFMLLASMNPCPCGYYNHPERQCTCAPGTVQKYLNKISGPLLDRIDLHVEVTPVAFGELSTTKPQQTSASIRDRVMKAREIQAERYKEHNGIYANAQMSSKMLKEICVISPIGQNLLKLAMERLNLSARAYDRILKVARTIADLDASEDIKPEHLAEAIQYRSLDREGWAG</sequence>
<dbReference type="Pfam" id="PF13541">
    <property type="entry name" value="ChlI"/>
    <property type="match status" value="1"/>
</dbReference>
<dbReference type="PANTHER" id="PTHR32039">
    <property type="entry name" value="MAGNESIUM-CHELATASE SUBUNIT CHLI"/>
    <property type="match status" value="1"/>
</dbReference>
<dbReference type="EMBL" id="CP011390">
    <property type="protein sequence ID" value="ANE52620.1"/>
    <property type="molecule type" value="Genomic_DNA"/>
</dbReference>
<dbReference type="Gene3D" id="3.30.230.10">
    <property type="match status" value="1"/>
</dbReference>
<reference evidence="6" key="1">
    <citation type="submission" date="2015-01" db="EMBL/GenBank/DDBJ databases">
        <title>Flavisolibacter sp./LCS9/ whole genome sequencing.</title>
        <authorList>
            <person name="Kim M.K."/>
            <person name="Srinivasan S."/>
            <person name="Lee J.-J."/>
        </authorList>
    </citation>
    <scope>NUCLEOTIDE SEQUENCE [LARGE SCALE GENOMIC DNA]</scope>
    <source>
        <strain evidence="6">LCS9</strain>
    </source>
</reference>